<dbReference type="AlphaFoldDB" id="A0A2T3ZE19"/>
<organism evidence="1 2">
    <name type="scientific">Trichoderma asperellum (strain ATCC 204424 / CBS 433.97 / NBRC 101777)</name>
    <dbReference type="NCBI Taxonomy" id="1042311"/>
    <lineage>
        <taxon>Eukaryota</taxon>
        <taxon>Fungi</taxon>
        <taxon>Dikarya</taxon>
        <taxon>Ascomycota</taxon>
        <taxon>Pezizomycotina</taxon>
        <taxon>Sordariomycetes</taxon>
        <taxon>Hypocreomycetidae</taxon>
        <taxon>Hypocreales</taxon>
        <taxon>Hypocreaceae</taxon>
        <taxon>Trichoderma</taxon>
    </lineage>
</organism>
<dbReference type="Proteomes" id="UP000240493">
    <property type="component" value="Unassembled WGS sequence"/>
</dbReference>
<accession>A0A2T3ZE19</accession>
<protein>
    <submittedName>
        <fullName evidence="1">Uncharacterized protein</fullName>
    </submittedName>
</protein>
<sequence length="55" mass="6390">MAAARRPSLQLPWLLLAACQPKPLWISRYKVFPVAFGRWPCHRYLGRVSFPPLLL</sequence>
<dbReference type="PROSITE" id="PS51257">
    <property type="entry name" value="PROKAR_LIPOPROTEIN"/>
    <property type="match status" value="1"/>
</dbReference>
<name>A0A2T3ZE19_TRIA4</name>
<evidence type="ECO:0000313" key="2">
    <source>
        <dbReference type="Proteomes" id="UP000240493"/>
    </source>
</evidence>
<dbReference type="EMBL" id="KZ679259">
    <property type="protein sequence ID" value="PTB43043.1"/>
    <property type="molecule type" value="Genomic_DNA"/>
</dbReference>
<proteinExistence type="predicted"/>
<keyword evidence="2" id="KW-1185">Reference proteome</keyword>
<reference evidence="1 2" key="1">
    <citation type="submission" date="2016-07" db="EMBL/GenBank/DDBJ databases">
        <title>Multiple horizontal gene transfer events from other fungi enriched the ability of initially mycotrophic Trichoderma (Ascomycota) to feed on dead plant biomass.</title>
        <authorList>
            <consortium name="DOE Joint Genome Institute"/>
            <person name="Aerts A."/>
            <person name="Atanasova L."/>
            <person name="Chenthamara K."/>
            <person name="Zhang J."/>
            <person name="Grujic M."/>
            <person name="Henrissat B."/>
            <person name="Kuo A."/>
            <person name="Salamov A."/>
            <person name="Lipzen A."/>
            <person name="Labutti K."/>
            <person name="Barry K."/>
            <person name="Miao Y."/>
            <person name="Rahimi M.J."/>
            <person name="Shen Q."/>
            <person name="Grigoriev I.V."/>
            <person name="Kubicek C.P."/>
            <person name="Druzhinina I.S."/>
        </authorList>
    </citation>
    <scope>NUCLEOTIDE SEQUENCE [LARGE SCALE GENOMIC DNA]</scope>
    <source>
        <strain evidence="1 2">CBS 433.97</strain>
    </source>
</reference>
<gene>
    <name evidence="1" type="ORF">M441DRAFT_66801</name>
</gene>
<evidence type="ECO:0000313" key="1">
    <source>
        <dbReference type="EMBL" id="PTB43043.1"/>
    </source>
</evidence>